<dbReference type="Gene3D" id="3.60.21.10">
    <property type="match status" value="1"/>
</dbReference>
<dbReference type="EMBL" id="LR797295">
    <property type="protein sequence ID" value="CAB4200213.1"/>
    <property type="molecule type" value="Genomic_DNA"/>
</dbReference>
<evidence type="ECO:0000313" key="2">
    <source>
        <dbReference type="EMBL" id="CAB4171699.1"/>
    </source>
</evidence>
<gene>
    <name evidence="3" type="ORF">UFOVP1156_45</name>
    <name evidence="4" type="ORF">UFOVP1346_29</name>
    <name evidence="2" type="ORF">UFOVP921_9</name>
</gene>
<dbReference type="InterPro" id="IPR004843">
    <property type="entry name" value="Calcineurin-like_PHP"/>
</dbReference>
<evidence type="ECO:0000313" key="3">
    <source>
        <dbReference type="EMBL" id="CAB4187664.1"/>
    </source>
</evidence>
<feature type="domain" description="Calcineurin-like phosphoesterase" evidence="1">
    <location>
        <begin position="147"/>
        <end position="327"/>
    </location>
</feature>
<dbReference type="InterPro" id="IPR029052">
    <property type="entry name" value="Metallo-depent_PP-like"/>
</dbReference>
<dbReference type="EMBL" id="LR796875">
    <property type="protein sequence ID" value="CAB4171699.1"/>
    <property type="molecule type" value="Genomic_DNA"/>
</dbReference>
<proteinExistence type="predicted"/>
<sequence>MSTRGLNPEAVVAVLREEGSVTAASVVLKLRRNTLHSFIQRHGIDTSKGAAEAVWHGESEIRQVSTTGKLGDVAGLIRRRGLNPDDFEAHNIRLNEYGKCGECGHGGLEQNRVDLKPRKDFLMPARSDGWKAPKVGKGVKGSNLWFVLSDHHCPGVDLDLHACTLAALKEHQPNIVVAGDLIDYAGVSRHRKSGFEPSLNESLQSAYDVLRAYRETCHHSRIVFLDGNHEQRLHSALEGKGLVNVANLKRPEDSMGVLSTRHLLRLDELRVEQVFPPENCSYEHAEFRILKDVAVRHGWIASAGSGTSALKTLDKLRRNVIIGHTHRQSWVAHTHWEDGKAKRLVALESGCMAAVTETGMGYAPAPDWSQGFAVVQEHSKGFTADLATYTDRKLHWRNFEYSV</sequence>
<name>A0A6J5S3E8_9CAUD</name>
<accession>A0A6J5S3E8</accession>
<dbReference type="GO" id="GO:0016787">
    <property type="term" value="F:hydrolase activity"/>
    <property type="evidence" value="ECO:0007669"/>
    <property type="project" value="InterPro"/>
</dbReference>
<organism evidence="4">
    <name type="scientific">uncultured Caudovirales phage</name>
    <dbReference type="NCBI Taxonomy" id="2100421"/>
    <lineage>
        <taxon>Viruses</taxon>
        <taxon>Duplodnaviria</taxon>
        <taxon>Heunggongvirae</taxon>
        <taxon>Uroviricota</taxon>
        <taxon>Caudoviricetes</taxon>
        <taxon>Peduoviridae</taxon>
        <taxon>Maltschvirus</taxon>
        <taxon>Maltschvirus maltsch</taxon>
    </lineage>
</organism>
<evidence type="ECO:0000259" key="1">
    <source>
        <dbReference type="Pfam" id="PF00149"/>
    </source>
</evidence>
<reference evidence="4" key="1">
    <citation type="submission" date="2020-05" db="EMBL/GenBank/DDBJ databases">
        <authorList>
            <person name="Chiriac C."/>
            <person name="Salcher M."/>
            <person name="Ghai R."/>
            <person name="Kavagutti S V."/>
        </authorList>
    </citation>
    <scope>NUCLEOTIDE SEQUENCE</scope>
</reference>
<dbReference type="Pfam" id="PF00149">
    <property type="entry name" value="Metallophos"/>
    <property type="match status" value="1"/>
</dbReference>
<evidence type="ECO:0000313" key="4">
    <source>
        <dbReference type="EMBL" id="CAB4200213.1"/>
    </source>
</evidence>
<dbReference type="EMBL" id="LR797103">
    <property type="protein sequence ID" value="CAB4187664.1"/>
    <property type="molecule type" value="Genomic_DNA"/>
</dbReference>
<protein>
    <recommendedName>
        <fullName evidence="1">Calcineurin-like phosphoesterase domain-containing protein</fullName>
    </recommendedName>
</protein>
<dbReference type="SUPFAM" id="SSF56300">
    <property type="entry name" value="Metallo-dependent phosphatases"/>
    <property type="match status" value="1"/>
</dbReference>